<evidence type="ECO:0000313" key="8">
    <source>
        <dbReference type="Proteomes" id="UP000236754"/>
    </source>
</evidence>
<evidence type="ECO:0000256" key="5">
    <source>
        <dbReference type="ARBA" id="ARBA00023288"/>
    </source>
</evidence>
<organism evidence="7 8">
    <name type="scientific">Actinacidiphila yanglinensis</name>
    <dbReference type="NCBI Taxonomy" id="310779"/>
    <lineage>
        <taxon>Bacteria</taxon>
        <taxon>Bacillati</taxon>
        <taxon>Actinomycetota</taxon>
        <taxon>Actinomycetes</taxon>
        <taxon>Kitasatosporales</taxon>
        <taxon>Streptomycetaceae</taxon>
        <taxon>Actinacidiphila</taxon>
    </lineage>
</organism>
<evidence type="ECO:0000313" key="7">
    <source>
        <dbReference type="EMBL" id="SEG06409.1"/>
    </source>
</evidence>
<dbReference type="PANTHER" id="PTHR43649:SF33">
    <property type="entry name" value="POLYGALACTURONAN_RHAMNOGALACTURONAN-BINDING PROTEIN YTCQ"/>
    <property type="match status" value="1"/>
</dbReference>
<dbReference type="Gene3D" id="3.40.190.10">
    <property type="entry name" value="Periplasmic binding protein-like II"/>
    <property type="match status" value="1"/>
</dbReference>
<evidence type="ECO:0000256" key="3">
    <source>
        <dbReference type="ARBA" id="ARBA00023136"/>
    </source>
</evidence>
<name>A0A1H5X3H3_9ACTN</name>
<proteinExistence type="predicted"/>
<gene>
    <name evidence="7" type="ORF">SAMN05216223_10387</name>
</gene>
<keyword evidence="2" id="KW-0732">Signal</keyword>
<feature type="compositionally biased region" description="Polar residues" evidence="6">
    <location>
        <begin position="424"/>
        <end position="434"/>
    </location>
</feature>
<dbReference type="InterPro" id="IPR050490">
    <property type="entry name" value="Bact_solute-bd_prot1"/>
</dbReference>
<keyword evidence="8" id="KW-1185">Reference proteome</keyword>
<evidence type="ECO:0000256" key="4">
    <source>
        <dbReference type="ARBA" id="ARBA00023139"/>
    </source>
</evidence>
<keyword evidence="7" id="KW-0762">Sugar transport</keyword>
<keyword evidence="5" id="KW-0449">Lipoprotein</keyword>
<dbReference type="AlphaFoldDB" id="A0A1H5X3H3"/>
<sequence length="479" mass="50199">MRIPFVGPGAEPSAGSVTGSGRRTRRTRSTALAVVTVLSLAPIAACGGSGGSSGNGKTLEMWTFKQSHVAGLRNAAAAFKKQTGITVKITAYGPDDAYTTKVQAAAKTHDLPDVLEVHSDGEDLALGSTGIAKDISQDVDSSWNGLYQKGVQASGTVTPEMYKESLPADSKDHGVKKGQRFSVPFTSGTFGIVMGNKKVLAAAGITKPPATYEEWLADLKATTAKNPTTGGVSLGLKVKATGMTWTMQPLAFSLLGKDKYHALFGQNASEDFSSADGQKVLSEYAKLQPYWMPGTQILDIDTADQAFAQGKSAWDIGGTFTLAFLQQNGMNPDDVMAFGIPGPAGGAVPKPALGPLALTGLTVTSTSSHSANAEKWMKFLSQPSIASKFAKDATEVPATELGADAAQVMGPTLADMTRTFVGTPENTYDPSDSSFRPPGYDQDSMSEILADLTPLHQKSVAATGKAMAKLNNSFWKLAK</sequence>
<dbReference type="PANTHER" id="PTHR43649">
    <property type="entry name" value="ARABINOSE-BINDING PROTEIN-RELATED"/>
    <property type="match status" value="1"/>
</dbReference>
<evidence type="ECO:0000256" key="2">
    <source>
        <dbReference type="ARBA" id="ARBA00022729"/>
    </source>
</evidence>
<reference evidence="7 8" key="1">
    <citation type="submission" date="2016-10" db="EMBL/GenBank/DDBJ databases">
        <authorList>
            <person name="de Groot N.N."/>
        </authorList>
    </citation>
    <scope>NUCLEOTIDE SEQUENCE [LARGE SCALE GENOMIC DNA]</scope>
    <source>
        <strain evidence="7 8">CGMCC 4.2023</strain>
    </source>
</reference>
<dbReference type="SUPFAM" id="SSF53850">
    <property type="entry name" value="Periplasmic binding protein-like II"/>
    <property type="match status" value="1"/>
</dbReference>
<protein>
    <submittedName>
        <fullName evidence="7">Multiple sugar transport system substrate-binding protein</fullName>
    </submittedName>
</protein>
<accession>A0A1H5X3H3</accession>
<evidence type="ECO:0000256" key="1">
    <source>
        <dbReference type="ARBA" id="ARBA00022475"/>
    </source>
</evidence>
<dbReference type="InterPro" id="IPR006059">
    <property type="entry name" value="SBP"/>
</dbReference>
<dbReference type="EMBL" id="FNVU01000003">
    <property type="protein sequence ID" value="SEG06409.1"/>
    <property type="molecule type" value="Genomic_DNA"/>
</dbReference>
<feature type="region of interest" description="Disordered" evidence="6">
    <location>
        <begin position="423"/>
        <end position="443"/>
    </location>
</feature>
<keyword evidence="4" id="KW-0564">Palmitate</keyword>
<dbReference type="Pfam" id="PF01547">
    <property type="entry name" value="SBP_bac_1"/>
    <property type="match status" value="1"/>
</dbReference>
<keyword evidence="7" id="KW-0813">Transport</keyword>
<keyword evidence="3" id="KW-0472">Membrane</keyword>
<keyword evidence="1" id="KW-1003">Cell membrane</keyword>
<feature type="region of interest" description="Disordered" evidence="6">
    <location>
        <begin position="1"/>
        <end position="28"/>
    </location>
</feature>
<dbReference type="Proteomes" id="UP000236754">
    <property type="component" value="Unassembled WGS sequence"/>
</dbReference>
<evidence type="ECO:0000256" key="6">
    <source>
        <dbReference type="SAM" id="MobiDB-lite"/>
    </source>
</evidence>